<dbReference type="InterPro" id="IPR029062">
    <property type="entry name" value="Class_I_gatase-like"/>
</dbReference>
<dbReference type="InterPro" id="IPR002818">
    <property type="entry name" value="DJ-1/PfpI"/>
</dbReference>
<dbReference type="InterPro" id="IPR050325">
    <property type="entry name" value="Prot/Nucl_acid_deglycase"/>
</dbReference>
<organism evidence="2 3">
    <name type="scientific">Dysgonomonas capnocytophagoides</name>
    <dbReference type="NCBI Taxonomy" id="45254"/>
    <lineage>
        <taxon>Bacteria</taxon>
        <taxon>Pseudomonadati</taxon>
        <taxon>Bacteroidota</taxon>
        <taxon>Bacteroidia</taxon>
        <taxon>Bacteroidales</taxon>
        <taxon>Dysgonomonadaceae</taxon>
        <taxon>Dysgonomonas</taxon>
    </lineage>
</organism>
<sequence length="210" mass="23678">MQNKKVLVFLAKAFETMEFCVFIDILGWARVDYGHNLLVDTCGFTEKVISTFNIPVTVDKTIGEINVDEYDALAIPGGFEEFGFYEEAYNERFLELIKEFDAKGKIIATVCTGALPLGKSGVLKNRKATTYHLNNGYRQKELKEFGANVVNERIVVDGNIITSYCPETAPSVAFELLKMLTSEEDMSVIKKAMGFEEEEFIIQKNINKKV</sequence>
<dbReference type="STRING" id="1121485.GCA_000426485_02838"/>
<dbReference type="PANTHER" id="PTHR48094">
    <property type="entry name" value="PROTEIN/NUCLEIC ACID DEGLYCASE DJ-1-RELATED"/>
    <property type="match status" value="1"/>
</dbReference>
<dbReference type="SUPFAM" id="SSF52317">
    <property type="entry name" value="Class I glutamine amidotransferase-like"/>
    <property type="match status" value="1"/>
</dbReference>
<evidence type="ECO:0000313" key="2">
    <source>
        <dbReference type="EMBL" id="TFD93750.1"/>
    </source>
</evidence>
<dbReference type="Proteomes" id="UP000297861">
    <property type="component" value="Unassembled WGS sequence"/>
</dbReference>
<dbReference type="CDD" id="cd03135">
    <property type="entry name" value="GATase1_DJ-1"/>
    <property type="match status" value="1"/>
</dbReference>
<proteinExistence type="predicted"/>
<dbReference type="Pfam" id="PF01965">
    <property type="entry name" value="DJ-1_PfpI"/>
    <property type="match status" value="1"/>
</dbReference>
<accession>A0A4Y8KVM1</accession>
<gene>
    <name evidence="2" type="ORF">E2605_16480</name>
</gene>
<evidence type="ECO:0000259" key="1">
    <source>
        <dbReference type="Pfam" id="PF01965"/>
    </source>
</evidence>
<feature type="domain" description="DJ-1/PfpI" evidence="1">
    <location>
        <begin position="4"/>
        <end position="178"/>
    </location>
</feature>
<name>A0A4Y8KVM1_9BACT</name>
<reference evidence="2 3" key="1">
    <citation type="submission" date="2019-03" db="EMBL/GenBank/DDBJ databases">
        <title>San Antonio Military Medical Center submission to MRSN (WRAIR), pending publication.</title>
        <authorList>
            <person name="Blyth D.M."/>
            <person name="Mccarthy S.L."/>
            <person name="Schall S.E."/>
            <person name="Stam J.A."/>
            <person name="Ong A.C."/>
            <person name="Mcgann P.T."/>
        </authorList>
    </citation>
    <scope>NUCLEOTIDE SEQUENCE [LARGE SCALE GENOMIC DNA]</scope>
    <source>
        <strain evidence="2 3">MRSN571793</strain>
    </source>
</reference>
<dbReference type="PANTHER" id="PTHR48094:SF5">
    <property type="entry name" value="PROTEIN DJ-1 HOMOLOG"/>
    <property type="match status" value="1"/>
</dbReference>
<dbReference type="GO" id="GO:0005737">
    <property type="term" value="C:cytoplasm"/>
    <property type="evidence" value="ECO:0007669"/>
    <property type="project" value="TreeGrafter"/>
</dbReference>
<comment type="caution">
    <text evidence="2">The sequence shown here is derived from an EMBL/GenBank/DDBJ whole genome shotgun (WGS) entry which is preliminary data.</text>
</comment>
<evidence type="ECO:0000313" key="3">
    <source>
        <dbReference type="Proteomes" id="UP000297861"/>
    </source>
</evidence>
<protein>
    <submittedName>
        <fullName evidence="2">DJ-1/PfpI family protein</fullName>
    </submittedName>
</protein>
<dbReference type="OrthoDB" id="9803764at2"/>
<dbReference type="EMBL" id="SOML01000012">
    <property type="protein sequence ID" value="TFD93750.1"/>
    <property type="molecule type" value="Genomic_DNA"/>
</dbReference>
<dbReference type="AlphaFoldDB" id="A0A4Y8KVM1"/>
<keyword evidence="3" id="KW-1185">Reference proteome</keyword>
<dbReference type="RefSeq" id="WP_134437253.1">
    <property type="nucleotide sequence ID" value="NZ_JAWZLG010000062.1"/>
</dbReference>
<dbReference type="Gene3D" id="3.40.50.880">
    <property type="match status" value="1"/>
</dbReference>